<protein>
    <recommendedName>
        <fullName evidence="3">ParB/Sulfiredoxin domain-containing protein</fullName>
    </recommendedName>
</protein>
<dbReference type="RefSeq" id="WP_146445269.1">
    <property type="nucleotide sequence ID" value="NZ_SJPR01000003.1"/>
</dbReference>
<comment type="caution">
    <text evidence="1">The sequence shown here is derived from an EMBL/GenBank/DDBJ whole genome shotgun (WGS) entry which is preliminary data.</text>
</comment>
<evidence type="ECO:0008006" key="3">
    <source>
        <dbReference type="Google" id="ProtNLM"/>
    </source>
</evidence>
<dbReference type="EMBL" id="SJPR01000003">
    <property type="protein sequence ID" value="TWT96763.1"/>
    <property type="molecule type" value="Genomic_DNA"/>
</dbReference>
<dbReference type="SUPFAM" id="SSF110849">
    <property type="entry name" value="ParB/Sulfiredoxin"/>
    <property type="match status" value="1"/>
</dbReference>
<evidence type="ECO:0000313" key="1">
    <source>
        <dbReference type="EMBL" id="TWT96763.1"/>
    </source>
</evidence>
<dbReference type="AlphaFoldDB" id="A0A5C6AEW1"/>
<name>A0A5C6AEW1_9BACT</name>
<gene>
    <name evidence="1" type="ORF">Pla108_25370</name>
</gene>
<organism evidence="1 2">
    <name type="scientific">Botrimarina colliarenosi</name>
    <dbReference type="NCBI Taxonomy" id="2528001"/>
    <lineage>
        <taxon>Bacteria</taxon>
        <taxon>Pseudomonadati</taxon>
        <taxon>Planctomycetota</taxon>
        <taxon>Planctomycetia</taxon>
        <taxon>Pirellulales</taxon>
        <taxon>Lacipirellulaceae</taxon>
        <taxon>Botrimarina</taxon>
    </lineage>
</organism>
<keyword evidence="2" id="KW-1185">Reference proteome</keyword>
<reference evidence="1 2" key="1">
    <citation type="submission" date="2019-02" db="EMBL/GenBank/DDBJ databases">
        <title>Deep-cultivation of Planctomycetes and their phenomic and genomic characterization uncovers novel biology.</title>
        <authorList>
            <person name="Wiegand S."/>
            <person name="Jogler M."/>
            <person name="Boedeker C."/>
            <person name="Pinto D."/>
            <person name="Vollmers J."/>
            <person name="Rivas-Marin E."/>
            <person name="Kohn T."/>
            <person name="Peeters S.H."/>
            <person name="Heuer A."/>
            <person name="Rast P."/>
            <person name="Oberbeckmann S."/>
            <person name="Bunk B."/>
            <person name="Jeske O."/>
            <person name="Meyerdierks A."/>
            <person name="Storesund J.E."/>
            <person name="Kallscheuer N."/>
            <person name="Luecker S."/>
            <person name="Lage O.M."/>
            <person name="Pohl T."/>
            <person name="Merkel B.J."/>
            <person name="Hornburger P."/>
            <person name="Mueller R.-W."/>
            <person name="Bruemmer F."/>
            <person name="Labrenz M."/>
            <person name="Spormann A.M."/>
            <person name="Op Den Camp H."/>
            <person name="Overmann J."/>
            <person name="Amann R."/>
            <person name="Jetten M.S.M."/>
            <person name="Mascher T."/>
            <person name="Medema M.H."/>
            <person name="Devos D.P."/>
            <person name="Kaster A.-K."/>
            <person name="Ovreas L."/>
            <person name="Rohde M."/>
            <person name="Galperin M.Y."/>
            <person name="Jogler C."/>
        </authorList>
    </citation>
    <scope>NUCLEOTIDE SEQUENCE [LARGE SCALE GENOMIC DNA]</scope>
    <source>
        <strain evidence="1 2">Pla108</strain>
    </source>
</reference>
<sequence>MKIRDRVKELRRVRAGDLKPHPKNWRTHSRHQQSVLRGVLKEVGMAGALLARELPDGTLQLVDGHLRAETTPSAVVPVLVLDLSDEEAEKVLLTHDPLASLAGVDASRLGELLGRVETESQAVGEMLAKLAREIEDDPSKADPPDVVIKPCYQVVVEVEGETQQQEIYERMRAEGHRCRVLTL</sequence>
<accession>A0A5C6AEW1</accession>
<dbReference type="OrthoDB" id="292268at2"/>
<dbReference type="Proteomes" id="UP000317421">
    <property type="component" value="Unassembled WGS sequence"/>
</dbReference>
<proteinExistence type="predicted"/>
<dbReference type="InterPro" id="IPR036086">
    <property type="entry name" value="ParB/Sulfiredoxin_sf"/>
</dbReference>
<evidence type="ECO:0000313" key="2">
    <source>
        <dbReference type="Proteomes" id="UP000317421"/>
    </source>
</evidence>